<evidence type="ECO:0000256" key="3">
    <source>
        <dbReference type="ARBA" id="ARBA00010134"/>
    </source>
</evidence>
<reference evidence="23" key="1">
    <citation type="submission" date="2015-02" db="EMBL/GenBank/DDBJ databases">
        <title>Genome sequencing for Strongylocentrotus purpuratus.</title>
        <authorList>
            <person name="Murali S."/>
            <person name="Liu Y."/>
            <person name="Vee V."/>
            <person name="English A."/>
            <person name="Wang M."/>
            <person name="Skinner E."/>
            <person name="Han Y."/>
            <person name="Muzny D.M."/>
            <person name="Worley K.C."/>
            <person name="Gibbs R.A."/>
        </authorList>
    </citation>
    <scope>NUCLEOTIDE SEQUENCE</scope>
</reference>
<dbReference type="PROSITE" id="PS50207">
    <property type="entry name" value="CASPASE_P10"/>
    <property type="match status" value="1"/>
</dbReference>
<dbReference type="InterPro" id="IPR011600">
    <property type="entry name" value="Pept_C14_caspase"/>
</dbReference>
<dbReference type="PANTHER" id="PTHR47901">
    <property type="entry name" value="CASPASE RECRUITMENT DOMAIN-CONTAINING PROTEIN 18"/>
    <property type="match status" value="1"/>
</dbReference>
<dbReference type="PROSITE" id="PS01121">
    <property type="entry name" value="CASPASE_HIS"/>
    <property type="match status" value="1"/>
</dbReference>
<accession>A0A7M7NDZ5</accession>
<dbReference type="SUPFAM" id="SSF52129">
    <property type="entry name" value="Caspase-like"/>
    <property type="match status" value="1"/>
</dbReference>
<dbReference type="Proteomes" id="UP000007110">
    <property type="component" value="Unassembled WGS sequence"/>
</dbReference>
<dbReference type="OMA" id="RNCANEE"/>
<keyword evidence="8" id="KW-0677">Repeat</keyword>
<evidence type="ECO:0000256" key="12">
    <source>
        <dbReference type="ARBA" id="ARBA00023242"/>
    </source>
</evidence>
<keyword evidence="12" id="KW-0539">Nucleus</keyword>
<keyword evidence="5" id="KW-0597">Phosphoprotein</keyword>
<dbReference type="GO" id="GO:0004197">
    <property type="term" value="F:cysteine-type endopeptidase activity"/>
    <property type="evidence" value="ECO:0000318"/>
    <property type="project" value="GO_Central"/>
</dbReference>
<dbReference type="GO" id="GO:0005886">
    <property type="term" value="C:plasma membrane"/>
    <property type="evidence" value="ECO:0007669"/>
    <property type="project" value="UniProtKB-ARBA"/>
</dbReference>
<dbReference type="InterPro" id="IPR001315">
    <property type="entry name" value="CARD"/>
</dbReference>
<dbReference type="SMART" id="SM00115">
    <property type="entry name" value="CASc"/>
    <property type="match status" value="1"/>
</dbReference>
<dbReference type="FunFam" id="3.40.50.1460:FF:000008">
    <property type="entry name" value="caspase-8 isoform X1"/>
    <property type="match status" value="1"/>
</dbReference>
<feature type="compositionally biased region" description="Polar residues" evidence="18">
    <location>
        <begin position="121"/>
        <end position="136"/>
    </location>
</feature>
<evidence type="ECO:0000256" key="16">
    <source>
        <dbReference type="PIRSR" id="PIRSR038001-1"/>
    </source>
</evidence>
<evidence type="ECO:0000259" key="19">
    <source>
        <dbReference type="PROSITE" id="PS50207"/>
    </source>
</evidence>
<feature type="active site" evidence="16">
    <location>
        <position position="313"/>
    </location>
</feature>
<evidence type="ECO:0000256" key="1">
    <source>
        <dbReference type="ARBA" id="ARBA00004123"/>
    </source>
</evidence>
<comment type="subcellular location">
    <subcellularLocation>
        <location evidence="2">Cytoplasm</location>
    </subcellularLocation>
    <subcellularLocation>
        <location evidence="1">Nucleus</location>
    </subcellularLocation>
</comment>
<keyword evidence="4" id="KW-0963">Cytoplasm</keyword>
<feature type="domain" description="Caspase family p20" evidence="20">
    <location>
        <begin position="191"/>
        <end position="317"/>
    </location>
</feature>
<dbReference type="GO" id="GO:0010467">
    <property type="term" value="P:gene expression"/>
    <property type="evidence" value="ECO:0007669"/>
    <property type="project" value="UniProtKB-ARBA"/>
</dbReference>
<sequence>MNNHSLTHYHVIFISQIFLESSGTRKQLRMKKADRKTIKRNIVTLSRDIDFLSVTQELLAQGIFENHHIEKFNSKPSKREKNMALLMDIETRGPRAFTSLVDALMKANQKHLAKLLGYSASGPSQGQMGQAQATTPHDNRPGPFGQPTKPVPPVPASDGYGDCSSTLVDALGSYPQAMMESDLVYKMTSDPRGIAVIINIKNFYNNPDLEERTGTDIDCLNLKYMFEELKFEVSVHKNCTAAEIEEIIEQQRKDNHSRYDCFIIAILSHGEKGDAIYGTDSNLVTLQYIMDQFGSDRCPTLSGKPKLFFVQACRGEKQDKGVPVLAANGAETFQEAAGDNCPLMDDENLAQMEEDSADNPASNRKKMPCQSDMLLSYSTVPGYKSWRNRKRGSWYIQALTEIINQNGREENLLSMLTKINDRVAQDFTTRCVNHYKQIPAFTSALRKEFKFFPEQ</sequence>
<keyword evidence="6" id="KW-0645">Protease</keyword>
<dbReference type="CDD" id="cd00032">
    <property type="entry name" value="CASc"/>
    <property type="match status" value="1"/>
</dbReference>
<dbReference type="InterPro" id="IPR002138">
    <property type="entry name" value="Pept_C14_p10"/>
</dbReference>
<dbReference type="KEGG" id="spu:586121"/>
<evidence type="ECO:0000256" key="18">
    <source>
        <dbReference type="SAM" id="MobiDB-lite"/>
    </source>
</evidence>
<dbReference type="InterPro" id="IPR002398">
    <property type="entry name" value="Pept_C14"/>
</dbReference>
<dbReference type="PROSITE" id="PS50208">
    <property type="entry name" value="CASPASE_P20"/>
    <property type="match status" value="1"/>
</dbReference>
<dbReference type="FunFam" id="1.10.533.10:FF:000114">
    <property type="entry name" value="Caspase Dronc"/>
    <property type="match status" value="1"/>
</dbReference>
<dbReference type="PANTHER" id="PTHR47901:SF8">
    <property type="entry name" value="CASPASE-3"/>
    <property type="match status" value="1"/>
</dbReference>
<dbReference type="EnsemblMetazoa" id="XM_030979089">
    <property type="protein sequence ID" value="XP_030834949"/>
    <property type="gene ID" value="LOC586121"/>
</dbReference>
<keyword evidence="9" id="KW-0378">Hydrolase</keyword>
<evidence type="ECO:0000256" key="2">
    <source>
        <dbReference type="ARBA" id="ARBA00004496"/>
    </source>
</evidence>
<evidence type="ECO:0000256" key="4">
    <source>
        <dbReference type="ARBA" id="ARBA00022490"/>
    </source>
</evidence>
<evidence type="ECO:0000256" key="15">
    <source>
        <dbReference type="ARBA" id="ARBA00068172"/>
    </source>
</evidence>
<dbReference type="Pfam" id="PF00619">
    <property type="entry name" value="CARD"/>
    <property type="match status" value="1"/>
</dbReference>
<evidence type="ECO:0000313" key="23">
    <source>
        <dbReference type="Proteomes" id="UP000007110"/>
    </source>
</evidence>
<dbReference type="InterPro" id="IPR033139">
    <property type="entry name" value="Caspase_cys_AS"/>
</dbReference>
<evidence type="ECO:0000256" key="8">
    <source>
        <dbReference type="ARBA" id="ARBA00022737"/>
    </source>
</evidence>
<evidence type="ECO:0000256" key="10">
    <source>
        <dbReference type="ARBA" id="ARBA00022807"/>
    </source>
</evidence>
<dbReference type="PROSITE" id="PS01122">
    <property type="entry name" value="CASPASE_CYS"/>
    <property type="match status" value="1"/>
</dbReference>
<dbReference type="Gene3D" id="3.40.50.1460">
    <property type="match status" value="1"/>
</dbReference>
<dbReference type="OrthoDB" id="6044770at2759"/>
<dbReference type="GO" id="GO:0043525">
    <property type="term" value="P:positive regulation of neuron apoptotic process"/>
    <property type="evidence" value="ECO:0000318"/>
    <property type="project" value="GO_Central"/>
</dbReference>
<keyword evidence="23" id="KW-1185">Reference proteome</keyword>
<keyword evidence="10" id="KW-0788">Thiol protease</keyword>
<dbReference type="GO" id="GO:0005634">
    <property type="term" value="C:nucleus"/>
    <property type="evidence" value="ECO:0007669"/>
    <property type="project" value="UniProtKB-SubCell"/>
</dbReference>
<comment type="similarity">
    <text evidence="3 17">Belongs to the peptidase C14A family.</text>
</comment>
<dbReference type="Gene3D" id="1.10.533.10">
    <property type="entry name" value="Death Domain, Fas"/>
    <property type="match status" value="1"/>
</dbReference>
<dbReference type="EC" id="3.4.22.61" evidence="14"/>
<evidence type="ECO:0000256" key="9">
    <source>
        <dbReference type="ARBA" id="ARBA00022801"/>
    </source>
</evidence>
<name>A0A7M7NDZ5_STRPU</name>
<dbReference type="GO" id="GO:0032991">
    <property type="term" value="C:protein-containing complex"/>
    <property type="evidence" value="ECO:0007669"/>
    <property type="project" value="UniProtKB-ARBA"/>
</dbReference>
<dbReference type="Pfam" id="PF00656">
    <property type="entry name" value="Peptidase_C14"/>
    <property type="match status" value="1"/>
</dbReference>
<protein>
    <recommendedName>
        <fullName evidence="15">Caspase-8</fullName>
        <ecNumber evidence="14">3.4.22.61</ecNumber>
    </recommendedName>
</protein>
<dbReference type="InterPro" id="IPR015917">
    <property type="entry name" value="Pept_C14A"/>
</dbReference>
<feature type="domain" description="CARD" evidence="21">
    <location>
        <begin position="30"/>
        <end position="119"/>
    </location>
</feature>
<feature type="domain" description="Caspase family p10" evidence="19">
    <location>
        <begin position="363"/>
        <end position="453"/>
    </location>
</feature>
<evidence type="ECO:0000256" key="5">
    <source>
        <dbReference type="ARBA" id="ARBA00022553"/>
    </source>
</evidence>
<dbReference type="InterPro" id="IPR001309">
    <property type="entry name" value="Pept_C14_p20"/>
</dbReference>
<evidence type="ECO:0000259" key="21">
    <source>
        <dbReference type="PROSITE" id="PS50209"/>
    </source>
</evidence>
<evidence type="ECO:0000256" key="7">
    <source>
        <dbReference type="ARBA" id="ARBA00022703"/>
    </source>
</evidence>
<dbReference type="GeneID" id="586121"/>
<dbReference type="PROSITE" id="PS50209">
    <property type="entry name" value="CARD"/>
    <property type="match status" value="1"/>
</dbReference>
<dbReference type="GO" id="GO:0005737">
    <property type="term" value="C:cytoplasm"/>
    <property type="evidence" value="ECO:0000318"/>
    <property type="project" value="GO_Central"/>
</dbReference>
<dbReference type="SMART" id="SM00114">
    <property type="entry name" value="CARD"/>
    <property type="match status" value="1"/>
</dbReference>
<dbReference type="PIRSF" id="PIRSF038001">
    <property type="entry name" value="Caspase_ICE"/>
    <property type="match status" value="1"/>
</dbReference>
<dbReference type="PRINTS" id="PR00376">
    <property type="entry name" value="IL1BCENZYME"/>
</dbReference>
<evidence type="ECO:0000313" key="22">
    <source>
        <dbReference type="EnsemblMetazoa" id="XP_030834949"/>
    </source>
</evidence>
<dbReference type="GO" id="GO:0006915">
    <property type="term" value="P:apoptotic process"/>
    <property type="evidence" value="ECO:0000318"/>
    <property type="project" value="GO_Central"/>
</dbReference>
<keyword evidence="11" id="KW-0865">Zymogen</keyword>
<dbReference type="InParanoid" id="A0A7M7NDZ5"/>
<dbReference type="FunCoup" id="A0A7M7NDZ5">
    <property type="interactions" value="622"/>
</dbReference>
<feature type="region of interest" description="Disordered" evidence="18">
    <location>
        <begin position="118"/>
        <end position="154"/>
    </location>
</feature>
<reference evidence="22" key="2">
    <citation type="submission" date="2021-01" db="UniProtKB">
        <authorList>
            <consortium name="EnsemblMetazoa"/>
        </authorList>
    </citation>
    <scope>IDENTIFICATION</scope>
</reference>
<evidence type="ECO:0000256" key="14">
    <source>
        <dbReference type="ARBA" id="ARBA00066479"/>
    </source>
</evidence>
<dbReference type="AlphaFoldDB" id="A0A7M7NDZ5"/>
<dbReference type="SUPFAM" id="SSF47986">
    <property type="entry name" value="DEATH domain"/>
    <property type="match status" value="1"/>
</dbReference>
<dbReference type="InterPro" id="IPR029030">
    <property type="entry name" value="Caspase-like_dom_sf"/>
</dbReference>
<dbReference type="InterPro" id="IPR011029">
    <property type="entry name" value="DEATH-like_dom_sf"/>
</dbReference>
<dbReference type="GO" id="GO:0006508">
    <property type="term" value="P:proteolysis"/>
    <property type="evidence" value="ECO:0007669"/>
    <property type="project" value="UniProtKB-KW"/>
</dbReference>
<organism evidence="22 23">
    <name type="scientific">Strongylocentrotus purpuratus</name>
    <name type="common">Purple sea urchin</name>
    <dbReference type="NCBI Taxonomy" id="7668"/>
    <lineage>
        <taxon>Eukaryota</taxon>
        <taxon>Metazoa</taxon>
        <taxon>Echinodermata</taxon>
        <taxon>Eleutherozoa</taxon>
        <taxon>Echinozoa</taxon>
        <taxon>Echinoidea</taxon>
        <taxon>Euechinoidea</taxon>
        <taxon>Echinacea</taxon>
        <taxon>Camarodonta</taxon>
        <taxon>Echinidea</taxon>
        <taxon>Strongylocentrotidae</taxon>
        <taxon>Strongylocentrotus</taxon>
    </lineage>
</organism>
<feature type="active site" evidence="16">
    <location>
        <position position="269"/>
    </location>
</feature>
<keyword evidence="7" id="KW-0053">Apoptosis</keyword>
<comment type="catalytic activity">
    <reaction evidence="13">
        <text>Strict requirement for Asp at position P1 and has a preferred cleavage sequence of (Leu/Asp/Val)-Glu-Thr-Asp-|-(Gly/Ser/Ala).</text>
        <dbReference type="EC" id="3.4.22.61"/>
    </reaction>
</comment>
<evidence type="ECO:0000256" key="17">
    <source>
        <dbReference type="RuleBase" id="RU003971"/>
    </source>
</evidence>
<dbReference type="RefSeq" id="XP_030834949.1">
    <property type="nucleotide sequence ID" value="XM_030979089.1"/>
</dbReference>
<evidence type="ECO:0000259" key="20">
    <source>
        <dbReference type="PROSITE" id="PS50208"/>
    </source>
</evidence>
<dbReference type="InterPro" id="IPR016129">
    <property type="entry name" value="Caspase_his_AS"/>
</dbReference>
<evidence type="ECO:0000256" key="11">
    <source>
        <dbReference type="ARBA" id="ARBA00023145"/>
    </source>
</evidence>
<evidence type="ECO:0000256" key="13">
    <source>
        <dbReference type="ARBA" id="ARBA00051626"/>
    </source>
</evidence>
<evidence type="ECO:0000256" key="6">
    <source>
        <dbReference type="ARBA" id="ARBA00022670"/>
    </source>
</evidence>
<proteinExistence type="inferred from homology"/>
<dbReference type="CDD" id="cd01671">
    <property type="entry name" value="CARD"/>
    <property type="match status" value="1"/>
</dbReference>